<reference evidence="2" key="1">
    <citation type="journal article" date="2019" name="Int. J. Syst. Evol. Microbiol.">
        <title>The Global Catalogue of Microorganisms (GCM) 10K type strain sequencing project: providing services to taxonomists for standard genome sequencing and annotation.</title>
        <authorList>
            <consortium name="The Broad Institute Genomics Platform"/>
            <consortium name="The Broad Institute Genome Sequencing Center for Infectious Disease"/>
            <person name="Wu L."/>
            <person name="Ma J."/>
        </authorList>
    </citation>
    <scope>NUCLEOTIDE SEQUENCE [LARGE SCALE GENOMIC DNA]</scope>
    <source>
        <strain evidence="2">CCUG 58760</strain>
    </source>
</reference>
<gene>
    <name evidence="1" type="ORF">ACFPMG_18845</name>
</gene>
<comment type="caution">
    <text evidence="1">The sequence shown here is derived from an EMBL/GenBank/DDBJ whole genome shotgun (WGS) entry which is preliminary data.</text>
</comment>
<evidence type="ECO:0000313" key="2">
    <source>
        <dbReference type="Proteomes" id="UP001596166"/>
    </source>
</evidence>
<proteinExistence type="predicted"/>
<dbReference type="RefSeq" id="WP_376996609.1">
    <property type="nucleotide sequence ID" value="NZ_JBHSLC010000038.1"/>
</dbReference>
<evidence type="ECO:0000313" key="1">
    <source>
        <dbReference type="EMBL" id="MFC5357073.1"/>
    </source>
</evidence>
<keyword evidence="2" id="KW-1185">Reference proteome</keyword>
<sequence length="108" mass="12529">MNSDDFNKCRAFLEGQITESQDKKELLDVYRRLLELKSEHDKATTKAVIEKEIKEAELREKFSSTVHTQNTQHNMDLNRVAAGVQINRDNQLFGAYNATIPYFFPTHP</sequence>
<dbReference type="Proteomes" id="UP001596166">
    <property type="component" value="Unassembled WGS sequence"/>
</dbReference>
<accession>A0ABW0GA43</accession>
<dbReference type="EMBL" id="JBHSLC010000038">
    <property type="protein sequence ID" value="MFC5357073.1"/>
    <property type="molecule type" value="Genomic_DNA"/>
</dbReference>
<protein>
    <submittedName>
        <fullName evidence="1">Uncharacterized protein</fullName>
    </submittedName>
</protein>
<name>A0ABW0GA43_9PROT</name>
<organism evidence="1 2">
    <name type="scientific">Azospirillum himalayense</name>
    <dbReference type="NCBI Taxonomy" id="654847"/>
    <lineage>
        <taxon>Bacteria</taxon>
        <taxon>Pseudomonadati</taxon>
        <taxon>Pseudomonadota</taxon>
        <taxon>Alphaproteobacteria</taxon>
        <taxon>Rhodospirillales</taxon>
        <taxon>Azospirillaceae</taxon>
        <taxon>Azospirillum</taxon>
    </lineage>
</organism>